<dbReference type="BioCyc" id="PCHR:PC20G03380-MONOMER"/>
<evidence type="ECO:0000259" key="4">
    <source>
        <dbReference type="SMART" id="SM00852"/>
    </source>
</evidence>
<feature type="domain" description="MoaB/Mog" evidence="4">
    <location>
        <begin position="203"/>
        <end position="352"/>
    </location>
</feature>
<dbReference type="UniPathway" id="UPA00344"/>
<dbReference type="Gene3D" id="2.40.340.10">
    <property type="entry name" value="MoeA, C-terminal, domain IV"/>
    <property type="match status" value="1"/>
</dbReference>
<keyword evidence="3" id="KW-0460">Magnesium</keyword>
<dbReference type="InterPro" id="IPR005110">
    <property type="entry name" value="MoeA_linker/N"/>
</dbReference>
<dbReference type="GO" id="GO:0005524">
    <property type="term" value="F:ATP binding"/>
    <property type="evidence" value="ECO:0007669"/>
    <property type="project" value="UniProtKB-UniRule"/>
</dbReference>
<keyword evidence="6" id="KW-1185">Reference proteome</keyword>
<dbReference type="GO" id="GO:0005829">
    <property type="term" value="C:cytosol"/>
    <property type="evidence" value="ECO:0007669"/>
    <property type="project" value="TreeGrafter"/>
</dbReference>
<dbReference type="Pfam" id="PF00994">
    <property type="entry name" value="MoCF_biosynth"/>
    <property type="match status" value="1"/>
</dbReference>
<comment type="function">
    <text evidence="3">Catalyzes two steps in the biosynthesis of the molybdenum cofactor. In the first step, molybdopterin is adenylated. Subsequently, molybdate is inserted into adenylated molybdopterin and AMP is released.</text>
</comment>
<dbReference type="GO" id="GO:0006777">
    <property type="term" value="P:Mo-molybdopterin cofactor biosynthetic process"/>
    <property type="evidence" value="ECO:0007669"/>
    <property type="project" value="UniProtKB-UniRule"/>
</dbReference>
<dbReference type="PANTHER" id="PTHR10192:SF30">
    <property type="entry name" value="MOLYBDOPTERIN ADENYLYLTRANSFERASE"/>
    <property type="match status" value="1"/>
</dbReference>
<comment type="similarity">
    <text evidence="1">In the C-terminal section; belongs to the MoeA family.</text>
</comment>
<dbReference type="Gene3D" id="3.40.980.10">
    <property type="entry name" value="MoaB/Mog-like domain"/>
    <property type="match status" value="1"/>
</dbReference>
<dbReference type="InterPro" id="IPR036688">
    <property type="entry name" value="MoeA_C_domain_IV_sf"/>
</dbReference>
<evidence type="ECO:0000313" key="5">
    <source>
        <dbReference type="EMBL" id="CAP85667.1"/>
    </source>
</evidence>
<dbReference type="OrthoDB" id="6777263at2759"/>
<accession>B6HG25</accession>
<dbReference type="CDD" id="cd00887">
    <property type="entry name" value="MoeA"/>
    <property type="match status" value="1"/>
</dbReference>
<dbReference type="SUPFAM" id="SSF53218">
    <property type="entry name" value="Molybdenum cofactor biosynthesis proteins"/>
    <property type="match status" value="1"/>
</dbReference>
<dbReference type="Gene3D" id="2.170.190.11">
    <property type="entry name" value="Molybdopterin biosynthesis moea protein, domain 3"/>
    <property type="match status" value="1"/>
</dbReference>
<dbReference type="InterPro" id="IPR036425">
    <property type="entry name" value="MoaB/Mog-like_dom_sf"/>
</dbReference>
<keyword evidence="3" id="KW-0501">Molybdenum cofactor biosynthesis</keyword>
<dbReference type="InterPro" id="IPR036135">
    <property type="entry name" value="MoeA_linker/N_sf"/>
</dbReference>
<gene>
    <name evidence="5" type="ORF">Pc20g03380</name>
    <name evidence="5" type="ORF">PCH_Pc20g03380</name>
</gene>
<protein>
    <recommendedName>
        <fullName evidence="2">molybdopterin adenylyltransferase</fullName>
        <ecNumber evidence="2">2.7.7.75</ecNumber>
    </recommendedName>
</protein>
<sequence length="402" mass="43964">MALSYHEALRMVEAEAQRRARTLQLNMEKLPLNLSLNRVTGCEMRSPISTPQYDTSAMDGYAVDSGATRDASPDNPILFHVEGLVAAGNEPFPLFNTASQSCSCVEIMTGGRFPTAVEPDNVRLDCCVKFEDTKKVPGPYTGDEYIEITKPARYRQNRRSAGEDFQRHHVIMPAGTIIRPHHIMALASVGITEIAVLPKLRVGLYSTGAELLASHGNQPVTGRVEDANGPYIAAALADSGVDVEFLGILDDDVEMMMHTLRSNLEKKDCDLIISTGAVSTGRFDLIPSALQRLGAHIVFHKIGIRPGHPVMFATVPNISPERSDEIPFFGLPGNPVASAACLRFLVMHYLKCLQSQLPETPLTARMSCPNDAKTARQSAHVITSFPSEKDVFRPGVFHSLEK</sequence>
<dbReference type="EMBL" id="AM920435">
    <property type="protein sequence ID" value="CAP85667.1"/>
    <property type="molecule type" value="Genomic_DNA"/>
</dbReference>
<evidence type="ECO:0000313" key="6">
    <source>
        <dbReference type="Proteomes" id="UP000000724"/>
    </source>
</evidence>
<dbReference type="GO" id="GO:0061599">
    <property type="term" value="F:molybdopterin molybdotransferase activity"/>
    <property type="evidence" value="ECO:0007669"/>
    <property type="project" value="UniProtKB-UniRule"/>
</dbReference>
<dbReference type="GO" id="GO:0046872">
    <property type="term" value="F:metal ion binding"/>
    <property type="evidence" value="ECO:0007669"/>
    <property type="project" value="UniProtKB-UniRule"/>
</dbReference>
<evidence type="ECO:0000256" key="3">
    <source>
        <dbReference type="RuleBase" id="RU365090"/>
    </source>
</evidence>
<dbReference type="STRING" id="500485.B6HG25"/>
<keyword evidence="3" id="KW-0500">Molybdenum</keyword>
<dbReference type="InterPro" id="IPR038987">
    <property type="entry name" value="MoeA-like"/>
</dbReference>
<dbReference type="SUPFAM" id="SSF63882">
    <property type="entry name" value="MoeA N-terminal region -like"/>
    <property type="match status" value="1"/>
</dbReference>
<dbReference type="Gene3D" id="3.90.105.10">
    <property type="entry name" value="Molybdopterin biosynthesis moea protein, domain 2"/>
    <property type="match status" value="1"/>
</dbReference>
<keyword evidence="3" id="KW-0808">Transferase</keyword>
<proteinExistence type="inferred from homology"/>
<dbReference type="VEuPathDB" id="FungiDB:PCH_Pc20g03380"/>
<organism evidence="5 6">
    <name type="scientific">Penicillium rubens (strain ATCC 28089 / DSM 1075 / NRRL 1951 / Wisconsin 54-1255)</name>
    <name type="common">Penicillium chrysogenum</name>
    <dbReference type="NCBI Taxonomy" id="500485"/>
    <lineage>
        <taxon>Eukaryota</taxon>
        <taxon>Fungi</taxon>
        <taxon>Dikarya</taxon>
        <taxon>Ascomycota</taxon>
        <taxon>Pezizomycotina</taxon>
        <taxon>Eurotiomycetes</taxon>
        <taxon>Eurotiomycetidae</taxon>
        <taxon>Eurotiales</taxon>
        <taxon>Aspergillaceae</taxon>
        <taxon>Penicillium</taxon>
        <taxon>Penicillium chrysogenum species complex</taxon>
    </lineage>
</organism>
<dbReference type="Proteomes" id="UP000000724">
    <property type="component" value="Contig Pc00c20"/>
</dbReference>
<dbReference type="OMA" id="TEYQRGI"/>
<name>B6HG25_PENRW</name>
<dbReference type="GO" id="GO:0061598">
    <property type="term" value="F:molybdopterin adenylyltransferase activity"/>
    <property type="evidence" value="ECO:0007669"/>
    <property type="project" value="UniProtKB-UniRule"/>
</dbReference>
<reference evidence="5 6" key="1">
    <citation type="journal article" date="2008" name="Nat. Biotechnol.">
        <title>Genome sequencing and analysis of the filamentous fungus Penicillium chrysogenum.</title>
        <authorList>
            <person name="van den Berg M.A."/>
            <person name="Albang R."/>
            <person name="Albermann K."/>
            <person name="Badger J.H."/>
            <person name="Daran J.-M."/>
            <person name="Driessen A.J.M."/>
            <person name="Garcia-Estrada C."/>
            <person name="Fedorova N.D."/>
            <person name="Harris D.M."/>
            <person name="Heijne W.H.M."/>
            <person name="Joardar V.S."/>
            <person name="Kiel J.A.K.W."/>
            <person name="Kovalchuk A."/>
            <person name="Martin J.F."/>
            <person name="Nierman W.C."/>
            <person name="Nijland J.G."/>
            <person name="Pronk J.T."/>
            <person name="Roubos J.A."/>
            <person name="van der Klei I.J."/>
            <person name="van Peij N.N.M.E."/>
            <person name="Veenhuis M."/>
            <person name="von Doehren H."/>
            <person name="Wagner C."/>
            <person name="Wortman J.R."/>
            <person name="Bovenberg R.A.L."/>
        </authorList>
    </citation>
    <scope>NUCLEOTIDE SEQUENCE [LARGE SCALE GENOMIC DNA]</scope>
    <source>
        <strain evidence="6">ATCC 28089 / DSM 1075 / NRRL 1951 / Wisconsin 54-1255</strain>
    </source>
</reference>
<evidence type="ECO:0000256" key="1">
    <source>
        <dbReference type="ARBA" id="ARBA00008339"/>
    </source>
</evidence>
<dbReference type="AlphaFoldDB" id="B6HG25"/>
<comment type="catalytic activity">
    <reaction evidence="3">
        <text>molybdopterin + ATP + H(+) = adenylyl-molybdopterin + diphosphate</text>
        <dbReference type="Rhea" id="RHEA:31331"/>
        <dbReference type="ChEBI" id="CHEBI:15378"/>
        <dbReference type="ChEBI" id="CHEBI:30616"/>
        <dbReference type="ChEBI" id="CHEBI:33019"/>
        <dbReference type="ChEBI" id="CHEBI:58698"/>
        <dbReference type="ChEBI" id="CHEBI:62727"/>
    </reaction>
</comment>
<comment type="catalytic activity">
    <reaction evidence="3">
        <text>adenylyl-molybdopterin + molybdate = Mo-molybdopterin + AMP + H(+)</text>
        <dbReference type="Rhea" id="RHEA:35047"/>
        <dbReference type="ChEBI" id="CHEBI:15378"/>
        <dbReference type="ChEBI" id="CHEBI:36264"/>
        <dbReference type="ChEBI" id="CHEBI:62727"/>
        <dbReference type="ChEBI" id="CHEBI:71302"/>
        <dbReference type="ChEBI" id="CHEBI:456215"/>
    </reaction>
</comment>
<comment type="pathway">
    <text evidence="3">Cofactor biosynthesis; molybdopterin biosynthesis.</text>
</comment>
<dbReference type="HOGENOM" id="CLU_010186_7_0_1"/>
<evidence type="ECO:0000256" key="2">
    <source>
        <dbReference type="ARBA" id="ARBA00012509"/>
    </source>
</evidence>
<dbReference type="PANTHER" id="PTHR10192">
    <property type="entry name" value="MOLYBDOPTERIN BIOSYNTHESIS PROTEIN"/>
    <property type="match status" value="1"/>
</dbReference>
<dbReference type="eggNOG" id="KOG2371">
    <property type="taxonomic scope" value="Eukaryota"/>
</dbReference>
<comment type="similarity">
    <text evidence="3">Belongs to the MoeA family.</text>
</comment>
<dbReference type="InterPro" id="IPR001453">
    <property type="entry name" value="MoaB/Mog_dom"/>
</dbReference>
<dbReference type="FunFam" id="2.170.190.11:FF:000006">
    <property type="entry name" value="Molybdopterin molybdenumtransferase"/>
    <property type="match status" value="1"/>
</dbReference>
<dbReference type="SMART" id="SM00852">
    <property type="entry name" value="MoCF_biosynth"/>
    <property type="match status" value="1"/>
</dbReference>
<dbReference type="Pfam" id="PF03453">
    <property type="entry name" value="MoeA_N"/>
    <property type="match status" value="1"/>
</dbReference>
<dbReference type="EC" id="2.7.7.75" evidence="2"/>
<keyword evidence="3" id="KW-0479">Metal-binding</keyword>
<comment type="cofactor">
    <cofactor evidence="3">
        <name>Mg(2+)</name>
        <dbReference type="ChEBI" id="CHEBI:18420"/>
    </cofactor>
</comment>